<dbReference type="KEGG" id="pfy:PFICI_02960"/>
<gene>
    <name evidence="2" type="ORF">PFICI_02960</name>
</gene>
<evidence type="ECO:0000256" key="1">
    <source>
        <dbReference type="SAM" id="MobiDB-lite"/>
    </source>
</evidence>
<feature type="compositionally biased region" description="Basic and acidic residues" evidence="1">
    <location>
        <begin position="332"/>
        <end position="345"/>
    </location>
</feature>
<feature type="region of interest" description="Disordered" evidence="1">
    <location>
        <begin position="325"/>
        <end position="393"/>
    </location>
</feature>
<protein>
    <submittedName>
        <fullName evidence="2">Uncharacterized protein</fullName>
    </submittedName>
</protein>
<keyword evidence="3" id="KW-1185">Reference proteome</keyword>
<feature type="compositionally biased region" description="Polar residues" evidence="1">
    <location>
        <begin position="112"/>
        <end position="122"/>
    </location>
</feature>
<sequence>MSMADHRLADLDVMQYNNVDGARTLRDRPVSRIQLGKNFSYPRPDGHAIRHEQSDSRSSVTSSGSLPGMTDSSDSEASAEDDYHYNTSASELWDSFWPAGTNKSHHRHKHQNSSISQSQTPDRFSLDYYKTTIVEGPDDDSVTITQASQEQPDTNTSQWPLSKPPLPRPNLKPARNTTSYSVYPKSTPLPTRITQLPPRISSMTPEPPSRLLKGSKSISHLKHRVAPPSLVLTPSTTPNTIISSQADVAAADSPARLRPSVSSYNIREKSEYHATTSPFPVPVPPIPDQLRSAPPQIERFVSVFDFDSDAESTSENETLAKRIARGLQQKKSLKDIGSKKADNHTKGHKKSASEKSSLSPEKKTAAAMLASGGSLGRKRGGSLGRMLGLKSNK</sequence>
<feature type="compositionally biased region" description="Low complexity" evidence="1">
    <location>
        <begin position="384"/>
        <end position="393"/>
    </location>
</feature>
<dbReference type="Proteomes" id="UP000030651">
    <property type="component" value="Unassembled WGS sequence"/>
</dbReference>
<feature type="compositionally biased region" description="Low complexity" evidence="1">
    <location>
        <begin position="56"/>
        <end position="72"/>
    </location>
</feature>
<feature type="compositionally biased region" description="Basic and acidic residues" evidence="1">
    <location>
        <begin position="44"/>
        <end position="55"/>
    </location>
</feature>
<dbReference type="OrthoDB" id="4775454at2759"/>
<dbReference type="InParanoid" id="W3XFX5"/>
<dbReference type="eggNOG" id="ENOG502T3XP">
    <property type="taxonomic scope" value="Eukaryota"/>
</dbReference>
<evidence type="ECO:0000313" key="2">
    <source>
        <dbReference type="EMBL" id="ETS84935.1"/>
    </source>
</evidence>
<name>W3XFX5_PESFW</name>
<accession>W3XFX5</accession>
<feature type="region of interest" description="Disordered" evidence="1">
    <location>
        <begin position="101"/>
        <end position="122"/>
    </location>
</feature>
<feature type="region of interest" description="Disordered" evidence="1">
    <location>
        <begin position="35"/>
        <end position="82"/>
    </location>
</feature>
<proteinExistence type="predicted"/>
<feature type="compositionally biased region" description="Polar residues" evidence="1">
    <location>
        <begin position="147"/>
        <end position="160"/>
    </location>
</feature>
<dbReference type="OMA" id="KSKTRYP"/>
<feature type="region of interest" description="Disordered" evidence="1">
    <location>
        <begin position="147"/>
        <end position="211"/>
    </location>
</feature>
<dbReference type="HOGENOM" id="CLU_702277_0_0_1"/>
<evidence type="ECO:0000313" key="3">
    <source>
        <dbReference type="Proteomes" id="UP000030651"/>
    </source>
</evidence>
<reference evidence="3" key="1">
    <citation type="journal article" date="2015" name="BMC Genomics">
        <title>Genomic and transcriptomic analysis of the endophytic fungus Pestalotiopsis fici reveals its lifestyle and high potential for synthesis of natural products.</title>
        <authorList>
            <person name="Wang X."/>
            <person name="Zhang X."/>
            <person name="Liu L."/>
            <person name="Xiang M."/>
            <person name="Wang W."/>
            <person name="Sun X."/>
            <person name="Che Y."/>
            <person name="Guo L."/>
            <person name="Liu G."/>
            <person name="Guo L."/>
            <person name="Wang C."/>
            <person name="Yin W.B."/>
            <person name="Stadler M."/>
            <person name="Zhang X."/>
            <person name="Liu X."/>
        </authorList>
    </citation>
    <scope>NUCLEOTIDE SEQUENCE [LARGE SCALE GENOMIC DNA]</scope>
    <source>
        <strain evidence="3">W106-1 / CGMCC3.15140</strain>
    </source>
</reference>
<dbReference type="EMBL" id="KI912110">
    <property type="protein sequence ID" value="ETS84935.1"/>
    <property type="molecule type" value="Genomic_DNA"/>
</dbReference>
<organism evidence="2 3">
    <name type="scientific">Pestalotiopsis fici (strain W106-1 / CGMCC3.15140)</name>
    <dbReference type="NCBI Taxonomy" id="1229662"/>
    <lineage>
        <taxon>Eukaryota</taxon>
        <taxon>Fungi</taxon>
        <taxon>Dikarya</taxon>
        <taxon>Ascomycota</taxon>
        <taxon>Pezizomycotina</taxon>
        <taxon>Sordariomycetes</taxon>
        <taxon>Xylariomycetidae</taxon>
        <taxon>Amphisphaeriales</taxon>
        <taxon>Sporocadaceae</taxon>
        <taxon>Pestalotiopsis</taxon>
    </lineage>
</organism>
<dbReference type="GeneID" id="19267973"/>
<dbReference type="AlphaFoldDB" id="W3XFX5"/>
<dbReference type="RefSeq" id="XP_007829732.1">
    <property type="nucleotide sequence ID" value="XM_007831541.1"/>
</dbReference>